<name>A0ABV7QG89_9PSEU</name>
<evidence type="ECO:0000313" key="1">
    <source>
        <dbReference type="EMBL" id="MFC3512325.1"/>
    </source>
</evidence>
<gene>
    <name evidence="1" type="ORF">ACFORO_19290</name>
</gene>
<accession>A0ABV7QG89</accession>
<organism evidence="1 2">
    <name type="scientific">Amycolatopsis halotolerans</name>
    <dbReference type="NCBI Taxonomy" id="330083"/>
    <lineage>
        <taxon>Bacteria</taxon>
        <taxon>Bacillati</taxon>
        <taxon>Actinomycetota</taxon>
        <taxon>Actinomycetes</taxon>
        <taxon>Pseudonocardiales</taxon>
        <taxon>Pseudonocardiaceae</taxon>
        <taxon>Amycolatopsis</taxon>
    </lineage>
</organism>
<proteinExistence type="predicted"/>
<dbReference type="Proteomes" id="UP001595764">
    <property type="component" value="Unassembled WGS sequence"/>
</dbReference>
<dbReference type="RefSeq" id="WP_377896602.1">
    <property type="nucleotide sequence ID" value="NZ_JBHRWI010000022.1"/>
</dbReference>
<protein>
    <submittedName>
        <fullName evidence="1">Uncharacterized protein</fullName>
    </submittedName>
</protein>
<dbReference type="EMBL" id="JBHRWI010000022">
    <property type="protein sequence ID" value="MFC3512325.1"/>
    <property type="molecule type" value="Genomic_DNA"/>
</dbReference>
<reference evidence="2" key="1">
    <citation type="journal article" date="2019" name="Int. J. Syst. Evol. Microbiol.">
        <title>The Global Catalogue of Microorganisms (GCM) 10K type strain sequencing project: providing services to taxonomists for standard genome sequencing and annotation.</title>
        <authorList>
            <consortium name="The Broad Institute Genomics Platform"/>
            <consortium name="The Broad Institute Genome Sequencing Center for Infectious Disease"/>
            <person name="Wu L."/>
            <person name="Ma J."/>
        </authorList>
    </citation>
    <scope>NUCLEOTIDE SEQUENCE [LARGE SCALE GENOMIC DNA]</scope>
    <source>
        <strain evidence="2">CGMCC 4.7682</strain>
    </source>
</reference>
<evidence type="ECO:0000313" key="2">
    <source>
        <dbReference type="Proteomes" id="UP001595764"/>
    </source>
</evidence>
<comment type="caution">
    <text evidence="1">The sequence shown here is derived from an EMBL/GenBank/DDBJ whole genome shotgun (WGS) entry which is preliminary data.</text>
</comment>
<keyword evidence="2" id="KW-1185">Reference proteome</keyword>
<sequence length="52" mass="5912">MPLTASGDHTVRQWETDVERAAARACALGHPRISRAEWDAYFPELDYRPPCP</sequence>